<dbReference type="AlphaFoldDB" id="A0AAE0DK60"/>
<comment type="caution">
    <text evidence="1">The sequence shown here is derived from an EMBL/GenBank/DDBJ whole genome shotgun (WGS) entry which is preliminary data.</text>
</comment>
<reference evidence="1" key="1">
    <citation type="submission" date="2022-11" db="EMBL/GenBank/DDBJ databases">
        <title>Chromosomal genome sequence assembly and mating type (MAT) locus characterization of the leprose asexual lichenized fungus Lepraria neglecta (Nyl.) Erichsen.</title>
        <authorList>
            <person name="Allen J.L."/>
            <person name="Pfeffer B."/>
        </authorList>
    </citation>
    <scope>NUCLEOTIDE SEQUENCE</scope>
    <source>
        <strain evidence="1">Allen 5258</strain>
    </source>
</reference>
<evidence type="ECO:0000313" key="1">
    <source>
        <dbReference type="EMBL" id="KAK3172749.1"/>
    </source>
</evidence>
<name>A0AAE0DK60_9LECA</name>
<accession>A0AAE0DK60</accession>
<evidence type="ECO:0000313" key="2">
    <source>
        <dbReference type="Proteomes" id="UP001276659"/>
    </source>
</evidence>
<gene>
    <name evidence="1" type="ORF">OEA41_006073</name>
</gene>
<protein>
    <submittedName>
        <fullName evidence="1">Uncharacterized protein</fullName>
    </submittedName>
</protein>
<sequence>MYITAPLRQHKAVTYLLVILNDTQSLRSCDPSPLHSALCFCIFTRFHTNPTLSHRSSGTMSASPDLDHSLGKMSVNEEDEAEGRNIDEALGATIEEAEDEEHVDDQPPRDIDDQVFDALPPDLYVASDRTLPVLRSADHAQDLSSKQDHGYSAGVLALSQGRRRLFTVYLSRLWRETLSQILLEGCSLPRTHAWIRYMQTTLRFCRICLDTLPSFLQDKPGRASATTQR</sequence>
<proteinExistence type="predicted"/>
<keyword evidence="2" id="KW-1185">Reference proteome</keyword>
<dbReference type="EMBL" id="JASNWA010000007">
    <property type="protein sequence ID" value="KAK3172749.1"/>
    <property type="molecule type" value="Genomic_DNA"/>
</dbReference>
<dbReference type="Proteomes" id="UP001276659">
    <property type="component" value="Unassembled WGS sequence"/>
</dbReference>
<organism evidence="1 2">
    <name type="scientific">Lepraria neglecta</name>
    <dbReference type="NCBI Taxonomy" id="209136"/>
    <lineage>
        <taxon>Eukaryota</taxon>
        <taxon>Fungi</taxon>
        <taxon>Dikarya</taxon>
        <taxon>Ascomycota</taxon>
        <taxon>Pezizomycotina</taxon>
        <taxon>Lecanoromycetes</taxon>
        <taxon>OSLEUM clade</taxon>
        <taxon>Lecanoromycetidae</taxon>
        <taxon>Lecanorales</taxon>
        <taxon>Lecanorineae</taxon>
        <taxon>Stereocaulaceae</taxon>
        <taxon>Lepraria</taxon>
    </lineage>
</organism>